<evidence type="ECO:0000313" key="4">
    <source>
        <dbReference type="Proteomes" id="UP000184420"/>
    </source>
</evidence>
<keyword evidence="1" id="KW-0732">Signal</keyword>
<organism evidence="3 4">
    <name type="scientific">Chitinophaga jiangningensis</name>
    <dbReference type="NCBI Taxonomy" id="1419482"/>
    <lineage>
        <taxon>Bacteria</taxon>
        <taxon>Pseudomonadati</taxon>
        <taxon>Bacteroidota</taxon>
        <taxon>Chitinophagia</taxon>
        <taxon>Chitinophagales</taxon>
        <taxon>Chitinophagaceae</taxon>
        <taxon>Chitinophaga</taxon>
    </lineage>
</organism>
<sequence length="237" mass="26445">MKKFIIIAIAAMAILAACKKDSDSAIPQTSSNFMFFNGVPNTTFGVLIDTVNISTGVAYGQSTTYRSFKAQAYNLYIYDVSKPNVLINFGQVNLRNGKHISTYLGIDTTNEVPNGLRMTLAEDDLSNVSGGQARYRVVDMSDTYKTNRNNKSALAMDFKVDTSRYVWGFRAMQFTAFSDFKTIQGDSTYHLNVNWVDSTKRLGTFPMNLQKGKVYTYVATGNALDSLNFKVFVVQHN</sequence>
<dbReference type="Proteomes" id="UP000184420">
    <property type="component" value="Unassembled WGS sequence"/>
</dbReference>
<dbReference type="EMBL" id="FRBL01000006">
    <property type="protein sequence ID" value="SHM08907.1"/>
    <property type="molecule type" value="Genomic_DNA"/>
</dbReference>
<dbReference type="PROSITE" id="PS51257">
    <property type="entry name" value="PROKAR_LIPOPROTEIN"/>
    <property type="match status" value="1"/>
</dbReference>
<reference evidence="3 4" key="1">
    <citation type="submission" date="2016-11" db="EMBL/GenBank/DDBJ databases">
        <authorList>
            <person name="Jaros S."/>
            <person name="Januszkiewicz K."/>
            <person name="Wedrychowicz H."/>
        </authorList>
    </citation>
    <scope>NUCLEOTIDE SEQUENCE [LARGE SCALE GENOMIC DNA]</scope>
    <source>
        <strain evidence="3 4">DSM 27406</strain>
    </source>
</reference>
<feature type="domain" description="DUF4397" evidence="2">
    <location>
        <begin position="34"/>
        <end position="142"/>
    </location>
</feature>
<evidence type="ECO:0000313" key="3">
    <source>
        <dbReference type="EMBL" id="SHM08907.1"/>
    </source>
</evidence>
<protein>
    <recommendedName>
        <fullName evidence="2">DUF4397 domain-containing protein</fullName>
    </recommendedName>
</protein>
<gene>
    <name evidence="3" type="ORF">SAMN05444266_106321</name>
</gene>
<feature type="chain" id="PRO_5012545521" description="DUF4397 domain-containing protein" evidence="1">
    <location>
        <begin position="20"/>
        <end position="237"/>
    </location>
</feature>
<accession>A0A1M7FYZ7</accession>
<evidence type="ECO:0000256" key="1">
    <source>
        <dbReference type="SAM" id="SignalP"/>
    </source>
</evidence>
<dbReference type="InterPro" id="IPR025510">
    <property type="entry name" value="DUF4397"/>
</dbReference>
<dbReference type="RefSeq" id="WP_073083453.1">
    <property type="nucleotide sequence ID" value="NZ_FRBL01000006.1"/>
</dbReference>
<dbReference type="Pfam" id="PF14344">
    <property type="entry name" value="DUF4397"/>
    <property type="match status" value="1"/>
</dbReference>
<evidence type="ECO:0000259" key="2">
    <source>
        <dbReference type="Pfam" id="PF14344"/>
    </source>
</evidence>
<name>A0A1M7FYZ7_9BACT</name>
<dbReference type="AlphaFoldDB" id="A0A1M7FYZ7"/>
<keyword evidence="4" id="KW-1185">Reference proteome</keyword>
<dbReference type="OrthoDB" id="649338at2"/>
<dbReference type="STRING" id="1419482.SAMN05444266_106321"/>
<proteinExistence type="predicted"/>
<feature type="signal peptide" evidence="1">
    <location>
        <begin position="1"/>
        <end position="19"/>
    </location>
</feature>